<evidence type="ECO:0000256" key="1">
    <source>
        <dbReference type="SAM" id="MobiDB-lite"/>
    </source>
</evidence>
<dbReference type="AlphaFoldDB" id="A0A7S4L2M6"/>
<keyword evidence="2" id="KW-0812">Transmembrane</keyword>
<feature type="transmembrane region" description="Helical" evidence="2">
    <location>
        <begin position="430"/>
        <end position="449"/>
    </location>
</feature>
<feature type="transmembrane region" description="Helical" evidence="2">
    <location>
        <begin position="396"/>
        <end position="418"/>
    </location>
</feature>
<dbReference type="EMBL" id="HBKR01022688">
    <property type="protein sequence ID" value="CAE2313181.1"/>
    <property type="molecule type" value="Transcribed_RNA"/>
</dbReference>
<feature type="region of interest" description="Disordered" evidence="1">
    <location>
        <begin position="626"/>
        <end position="648"/>
    </location>
</feature>
<evidence type="ECO:0000256" key="2">
    <source>
        <dbReference type="SAM" id="Phobius"/>
    </source>
</evidence>
<keyword evidence="2" id="KW-1133">Transmembrane helix</keyword>
<sequence length="648" mass="73521">MGCEAITVEREEDCFTLEPFVNVAWVFPADTEEECTARVDGRSGCQRYQNPENYLLWINDEDDCSCRGGVIETAYKWLPGIWKGGVPRQLTWKKAETRQRYEYIEAVSFVLLADWIFASAEEQFLYPVQSQIICESKSITNPVFVLVCDCLDDGGTVCYDPGEEQKEVEMGLNEVCEGETAFVKTPSAQVNFGTNSVSSGCSRLSVAIIYRNWFSAPFAPPPLSFKWEEQKERGVVVNDNGATVGEVLGDGLVIDFETPSVVQSFYVCLRVSVEGNDNSDDYDVPDFGYTDEELEYIYPLGLSTVERDYREFEDGVWYCSSFDYQKAPTRDSGVIRLFAIDRLKNWEDEEDNYVDDETKALCYALGAMYCFVGFCSLIGMVAFVMTTPILNKHLSLPLFCSFIFLILCVFRAVFMFLYPIGTFEFEPLQHYVIFEIPTFLLFSVLIFMIYTFKRLVYKKGFFPGNPTPILYIGWPLVWGLWIIVTIVYSEVILDSDSESACEGRVKTSHEGEEEDTRDLAIAYQSVIIFVTFILTAIFFYYTFKVYKTAKRRVETKQFVVIVGGSFNVAFLLRTVLFLVILAADFASAVYMFCTLFFTEVLMMVFLLVQFNYRYFTGFLSSVASSSRMSKSRGSGSSGPSSSPSSSSV</sequence>
<feature type="transmembrane region" description="Helical" evidence="2">
    <location>
        <begin position="469"/>
        <end position="488"/>
    </location>
</feature>
<protein>
    <submittedName>
        <fullName evidence="3">Uncharacterized protein</fullName>
    </submittedName>
</protein>
<name>A0A7S4L2M6_9EUKA</name>
<feature type="transmembrane region" description="Helical" evidence="2">
    <location>
        <begin position="521"/>
        <end position="546"/>
    </location>
</feature>
<dbReference type="PANTHER" id="PTHR32102:SF17">
    <property type="entry name" value="THH1_TOM1_TOM3 DOMAIN-CONTAINING PROTEIN"/>
    <property type="match status" value="1"/>
</dbReference>
<keyword evidence="2" id="KW-0472">Membrane</keyword>
<feature type="transmembrane region" description="Helical" evidence="2">
    <location>
        <begin position="558"/>
        <end position="582"/>
    </location>
</feature>
<evidence type="ECO:0000313" key="3">
    <source>
        <dbReference type="EMBL" id="CAE2313181.1"/>
    </source>
</evidence>
<organism evidence="3">
    <name type="scientific">Paramoeba aestuarina</name>
    <dbReference type="NCBI Taxonomy" id="180227"/>
    <lineage>
        <taxon>Eukaryota</taxon>
        <taxon>Amoebozoa</taxon>
        <taxon>Discosea</taxon>
        <taxon>Flabellinia</taxon>
        <taxon>Dactylopodida</taxon>
        <taxon>Paramoebidae</taxon>
        <taxon>Paramoeba</taxon>
    </lineage>
</organism>
<proteinExistence type="predicted"/>
<reference evidence="3" key="1">
    <citation type="submission" date="2021-01" db="EMBL/GenBank/DDBJ databases">
        <authorList>
            <person name="Corre E."/>
            <person name="Pelletier E."/>
            <person name="Niang G."/>
            <person name="Scheremetjew M."/>
            <person name="Finn R."/>
            <person name="Kale V."/>
            <person name="Holt S."/>
            <person name="Cochrane G."/>
            <person name="Meng A."/>
            <person name="Brown T."/>
            <person name="Cohen L."/>
        </authorList>
    </citation>
    <scope>NUCLEOTIDE SEQUENCE</scope>
    <source>
        <strain evidence="3">SoJaBio B1-5/56/2</strain>
    </source>
</reference>
<feature type="transmembrane region" description="Helical" evidence="2">
    <location>
        <begin position="588"/>
        <end position="608"/>
    </location>
</feature>
<dbReference type="GO" id="GO:0006935">
    <property type="term" value="P:chemotaxis"/>
    <property type="evidence" value="ECO:0007669"/>
    <property type="project" value="TreeGrafter"/>
</dbReference>
<feature type="transmembrane region" description="Helical" evidence="2">
    <location>
        <begin position="363"/>
        <end position="384"/>
    </location>
</feature>
<dbReference type="PANTHER" id="PTHR32102">
    <property type="entry name" value="DUF1084 DOMAIN-CONTAINING PROTEIN-RELATED"/>
    <property type="match status" value="1"/>
</dbReference>
<accession>A0A7S4L2M6</accession>
<gene>
    <name evidence="3" type="ORF">NAES01612_LOCUS14814</name>
</gene>